<dbReference type="AlphaFoldDB" id="A0A170USE5"/>
<feature type="region of interest" description="Disordered" evidence="1">
    <location>
        <begin position="1"/>
        <end position="68"/>
    </location>
</feature>
<accession>A0A170USE5</accession>
<protein>
    <submittedName>
        <fullName evidence="2">Titin</fullName>
    </submittedName>
</protein>
<feature type="non-terminal residue" evidence="2">
    <location>
        <position position="1"/>
    </location>
</feature>
<feature type="non-terminal residue" evidence="2">
    <location>
        <position position="154"/>
    </location>
</feature>
<sequence>EDSKRWETREFSPTTSPNGEELHSSSEMMLVLVPNSRGETEERDEADGITAEDLEKEPVIPPPMSLSAPVLGSCEPVAAASLRLSVSSSELMYELALARLNKEYDVEETEINLRKKYGIERRRSFERRVTNNKEDILLNEIREQSLSLENLKKK</sequence>
<dbReference type="EMBL" id="GEMB01007306">
    <property type="protein sequence ID" value="JAR96071.1"/>
    <property type="molecule type" value="Transcribed_RNA"/>
</dbReference>
<feature type="compositionally biased region" description="Acidic residues" evidence="1">
    <location>
        <begin position="41"/>
        <end position="55"/>
    </location>
</feature>
<feature type="compositionally biased region" description="Basic and acidic residues" evidence="1">
    <location>
        <begin position="1"/>
        <end position="10"/>
    </location>
</feature>
<name>A0A170USE5_TRIIF</name>
<reference evidence="2" key="2">
    <citation type="journal article" date="2017" name="J. Med. Entomol.">
        <title>Transcriptome Analysis of the Triatoma infestans (Hemiptera: Reduviidae) Integument.</title>
        <authorList>
            <person name="Calderon-Fernandez G.M."/>
            <person name="Moriconi D.E."/>
            <person name="Dulbecco A.B."/>
            <person name="Juarez M.P."/>
        </authorList>
    </citation>
    <scope>NUCLEOTIDE SEQUENCE</scope>
    <source>
        <strain evidence="2">Int1</strain>
        <tissue evidence="2">Integument</tissue>
    </source>
</reference>
<organism evidence="2">
    <name type="scientific">Triatoma infestans</name>
    <name type="common">Assassin bug</name>
    <dbReference type="NCBI Taxonomy" id="30076"/>
    <lineage>
        <taxon>Eukaryota</taxon>
        <taxon>Metazoa</taxon>
        <taxon>Ecdysozoa</taxon>
        <taxon>Arthropoda</taxon>
        <taxon>Hexapoda</taxon>
        <taxon>Insecta</taxon>
        <taxon>Pterygota</taxon>
        <taxon>Neoptera</taxon>
        <taxon>Paraneoptera</taxon>
        <taxon>Hemiptera</taxon>
        <taxon>Heteroptera</taxon>
        <taxon>Panheteroptera</taxon>
        <taxon>Cimicomorpha</taxon>
        <taxon>Reduviidae</taxon>
        <taxon>Triatominae</taxon>
        <taxon>Triatoma</taxon>
    </lineage>
</organism>
<proteinExistence type="predicted"/>
<evidence type="ECO:0000256" key="1">
    <source>
        <dbReference type="SAM" id="MobiDB-lite"/>
    </source>
</evidence>
<reference evidence="2" key="1">
    <citation type="submission" date="2016-04" db="EMBL/GenBank/DDBJ databases">
        <authorList>
            <person name="Calderon-Fernandez G.M.Sr."/>
        </authorList>
    </citation>
    <scope>NUCLEOTIDE SEQUENCE</scope>
    <source>
        <strain evidence="2">Int1</strain>
        <tissue evidence="2">Integument</tissue>
    </source>
</reference>
<evidence type="ECO:0000313" key="2">
    <source>
        <dbReference type="EMBL" id="JAR96071.1"/>
    </source>
</evidence>